<dbReference type="AlphaFoldDB" id="U9UHZ1"/>
<organism evidence="1">
    <name type="scientific">Rhizophagus irregularis (strain DAOM 181602 / DAOM 197198 / MUCL 43194)</name>
    <name type="common">Arbuscular mycorrhizal fungus</name>
    <name type="synonym">Glomus intraradices</name>
    <dbReference type="NCBI Taxonomy" id="747089"/>
    <lineage>
        <taxon>Eukaryota</taxon>
        <taxon>Fungi</taxon>
        <taxon>Fungi incertae sedis</taxon>
        <taxon>Mucoromycota</taxon>
        <taxon>Glomeromycotina</taxon>
        <taxon>Glomeromycetes</taxon>
        <taxon>Glomerales</taxon>
        <taxon>Glomeraceae</taxon>
        <taxon>Rhizophagus</taxon>
    </lineage>
</organism>
<proteinExistence type="predicted"/>
<evidence type="ECO:0000313" key="1">
    <source>
        <dbReference type="EMBL" id="ESA19302.1"/>
    </source>
</evidence>
<protein>
    <submittedName>
        <fullName evidence="1">Uncharacterized protein</fullName>
    </submittedName>
</protein>
<name>U9UHZ1_RHIID</name>
<accession>U9UHZ1</accession>
<gene>
    <name evidence="1" type="ORF">GLOINDRAFT_136504</name>
</gene>
<sequence length="57" mass="6400">MLKITRHFTFYHLSIYKIKKHHGFIDASTCNGGDDELASLNLLTLSLCSCPNDNSSK</sequence>
<dbReference type="EMBL" id="KI278372">
    <property type="protein sequence ID" value="ESA19302.1"/>
    <property type="molecule type" value="Genomic_DNA"/>
</dbReference>
<dbReference type="HOGENOM" id="CLU_2997563_0_0_1"/>
<reference evidence="1" key="1">
    <citation type="submission" date="2013-07" db="EMBL/GenBank/DDBJ databases">
        <title>The genome of an arbuscular mycorrhizal fungus provides insights into the evolution of the oldest plant symbiosis.</title>
        <authorList>
            <consortium name="DOE Joint Genome Institute"/>
            <person name="Tisserant E."/>
            <person name="Malbreil M."/>
            <person name="Kuo A."/>
            <person name="Kohler A."/>
            <person name="Symeonidi A."/>
            <person name="Balestrini R."/>
            <person name="Charron P."/>
            <person name="Duensing N."/>
            <person name="Frei-dit-Frey N."/>
            <person name="Gianinazzi-Pearson V."/>
            <person name="Gilbert B."/>
            <person name="Handa Y."/>
            <person name="Hijri M."/>
            <person name="Kaul R."/>
            <person name="Kawaguchi M."/>
            <person name="Krajinski F."/>
            <person name="Lammers P."/>
            <person name="Lapierre D."/>
            <person name="Masclaux F.G."/>
            <person name="Murat C."/>
            <person name="Morin E."/>
            <person name="Ndikumana S."/>
            <person name="Pagni M."/>
            <person name="Petitpierre D."/>
            <person name="Requena N."/>
            <person name="Rosikiewicz P."/>
            <person name="Riley R."/>
            <person name="Saito K."/>
            <person name="San Clemente H."/>
            <person name="Shapiro H."/>
            <person name="van Tuinen D."/>
            <person name="Becard G."/>
            <person name="Bonfante P."/>
            <person name="Paszkowski U."/>
            <person name="Shachar-Hill Y."/>
            <person name="Young J.P."/>
            <person name="Sanders I.R."/>
            <person name="Henrissat B."/>
            <person name="Rensing S.A."/>
            <person name="Grigoriev I.V."/>
            <person name="Corradi N."/>
            <person name="Roux C."/>
            <person name="Martin F."/>
        </authorList>
    </citation>
    <scope>NUCLEOTIDE SEQUENCE</scope>
    <source>
        <strain evidence="1">DAOM 197198</strain>
    </source>
</reference>